<keyword evidence="3" id="KW-0964">Secreted</keyword>
<keyword evidence="6" id="KW-0527">Neuropeptide</keyword>
<dbReference type="GO" id="GO:0005184">
    <property type="term" value="F:neuropeptide hormone activity"/>
    <property type="evidence" value="ECO:0007669"/>
    <property type="project" value="TreeGrafter"/>
</dbReference>
<dbReference type="PRINTS" id="PR00278">
    <property type="entry name" value="PANCHORMONE"/>
</dbReference>
<proteinExistence type="inferred from homology"/>
<evidence type="ECO:0000256" key="7">
    <source>
        <dbReference type="RuleBase" id="RU000656"/>
    </source>
</evidence>
<name>A0A6P6LH96_CARAU</name>
<dbReference type="GO" id="GO:0005615">
    <property type="term" value="C:extracellular space"/>
    <property type="evidence" value="ECO:0007669"/>
    <property type="project" value="TreeGrafter"/>
</dbReference>
<comment type="similarity">
    <text evidence="2 7">Belongs to the NPY family.</text>
</comment>
<gene>
    <name evidence="9" type="primary">LOC113059644</name>
</gene>
<evidence type="ECO:0000313" key="9">
    <source>
        <dbReference type="RefSeq" id="XP_026083969.1"/>
    </source>
</evidence>
<keyword evidence="4" id="KW-0165">Cleavage on pair of basic residues</keyword>
<dbReference type="OrthoDB" id="8649969at2759"/>
<dbReference type="SMART" id="SM00309">
    <property type="entry name" value="PAH"/>
    <property type="match status" value="1"/>
</dbReference>
<dbReference type="Gene3D" id="6.10.250.900">
    <property type="match status" value="1"/>
</dbReference>
<evidence type="ECO:0000256" key="1">
    <source>
        <dbReference type="ARBA" id="ARBA00004613"/>
    </source>
</evidence>
<sequence>MTSNRLQSTRTPEIQESCSQERVCHQSNMPSHQLVFVVIVVMWIVTVTDSYPYTPDTAIPAEDMTRYYTALRHYIKLITRQRFGKRSSPEPMFMSQLLRGTQESIPDSTYDEADTEPDKIRLKEISNW</sequence>
<comment type="subcellular location">
    <subcellularLocation>
        <location evidence="1">Secreted</location>
    </subcellularLocation>
</comment>
<protein>
    <submittedName>
        <fullName evidence="9">Pro-neuropeptide Y-like</fullName>
    </submittedName>
</protein>
<keyword evidence="8" id="KW-1185">Reference proteome</keyword>
<dbReference type="PANTHER" id="PTHR10533:SF5">
    <property type="entry name" value="PRO-NEUROPEPTIDE Y"/>
    <property type="match status" value="1"/>
</dbReference>
<dbReference type="AlphaFoldDB" id="A0A6P6LH96"/>
<dbReference type="KEGG" id="caua:113059644"/>
<dbReference type="PANTHER" id="PTHR10533">
    <property type="entry name" value="NEUROPEPTIDE Y/PANCREATIC HORMONE/PEPTIDE YY"/>
    <property type="match status" value="1"/>
</dbReference>
<keyword evidence="5" id="KW-0027">Amidation</keyword>
<dbReference type="Proteomes" id="UP000515129">
    <property type="component" value="Chromosome 41"/>
</dbReference>
<dbReference type="GO" id="GO:0007218">
    <property type="term" value="P:neuropeptide signaling pathway"/>
    <property type="evidence" value="ECO:0007669"/>
    <property type="project" value="UniProtKB-KW"/>
</dbReference>
<organism evidence="8 9">
    <name type="scientific">Carassius auratus</name>
    <name type="common">Goldfish</name>
    <dbReference type="NCBI Taxonomy" id="7957"/>
    <lineage>
        <taxon>Eukaryota</taxon>
        <taxon>Metazoa</taxon>
        <taxon>Chordata</taxon>
        <taxon>Craniata</taxon>
        <taxon>Vertebrata</taxon>
        <taxon>Euteleostomi</taxon>
        <taxon>Actinopterygii</taxon>
        <taxon>Neopterygii</taxon>
        <taxon>Teleostei</taxon>
        <taxon>Ostariophysi</taxon>
        <taxon>Cypriniformes</taxon>
        <taxon>Cyprinidae</taxon>
        <taxon>Cyprininae</taxon>
        <taxon>Carassius</taxon>
    </lineage>
</organism>
<evidence type="ECO:0000256" key="5">
    <source>
        <dbReference type="ARBA" id="ARBA00022815"/>
    </source>
</evidence>
<accession>A0A6P6LH96</accession>
<dbReference type="InterPro" id="IPR001955">
    <property type="entry name" value="Pancreatic_hormone-like"/>
</dbReference>
<dbReference type="GO" id="GO:0031841">
    <property type="term" value="F:neuropeptide Y receptor binding"/>
    <property type="evidence" value="ECO:0007669"/>
    <property type="project" value="TreeGrafter"/>
</dbReference>
<dbReference type="RefSeq" id="XP_026083969.1">
    <property type="nucleotide sequence ID" value="XM_026228184.1"/>
</dbReference>
<dbReference type="InterPro" id="IPR020392">
    <property type="entry name" value="Pancreatic_hormone-like_CS"/>
</dbReference>
<evidence type="ECO:0000256" key="3">
    <source>
        <dbReference type="ARBA" id="ARBA00022525"/>
    </source>
</evidence>
<dbReference type="PROSITE" id="PS00265">
    <property type="entry name" value="PANCREATIC_HORMONE_1"/>
    <property type="match status" value="1"/>
</dbReference>
<dbReference type="Pfam" id="PF00159">
    <property type="entry name" value="Hormone_3"/>
    <property type="match status" value="1"/>
</dbReference>
<evidence type="ECO:0000256" key="4">
    <source>
        <dbReference type="ARBA" id="ARBA00022685"/>
    </source>
</evidence>
<dbReference type="PROSITE" id="PS50276">
    <property type="entry name" value="PANCREATIC_HORMONE_2"/>
    <property type="match status" value="1"/>
</dbReference>
<reference evidence="9" key="1">
    <citation type="submission" date="2025-08" db="UniProtKB">
        <authorList>
            <consortium name="RefSeq"/>
        </authorList>
    </citation>
    <scope>IDENTIFICATION</scope>
    <source>
        <strain evidence="9">Wakin</strain>
        <tissue evidence="9">Muscle</tissue>
    </source>
</reference>
<dbReference type="GeneID" id="113059644"/>
<evidence type="ECO:0000313" key="8">
    <source>
        <dbReference type="Proteomes" id="UP000515129"/>
    </source>
</evidence>
<evidence type="ECO:0000256" key="2">
    <source>
        <dbReference type="ARBA" id="ARBA00010022"/>
    </source>
</evidence>
<dbReference type="GO" id="GO:0007631">
    <property type="term" value="P:feeding behavior"/>
    <property type="evidence" value="ECO:0007669"/>
    <property type="project" value="TreeGrafter"/>
</dbReference>
<evidence type="ECO:0000256" key="6">
    <source>
        <dbReference type="ARBA" id="ARBA00023320"/>
    </source>
</evidence>